<protein>
    <recommendedName>
        <fullName evidence="3">Cytoplasmic chaperone TorD</fullName>
    </recommendedName>
</protein>
<dbReference type="Pfam" id="PF02613">
    <property type="entry name" value="Nitrate_red_del"/>
    <property type="match status" value="1"/>
</dbReference>
<dbReference type="InterPro" id="IPR036411">
    <property type="entry name" value="TorD-like_sf"/>
</dbReference>
<name>Q47CU5_DECAR</name>
<gene>
    <name evidence="2" type="ordered locus">Daro_2606</name>
</gene>
<sequence length="280" mass="31110">MLDTVFAIERADESHVFPAEIGTDELREECLARASIYRLLAGVFVEEPSREFLAALRDEALLGQLAEAGVRFAPDFLATELDELAETLACEYATLFASSGGFPPIESVRLTGRFKQDPNFKVTQIYQAAGFALGKGRFEVFADQLGVELLFVAELLERCAAALGTDQPADYRRLEKDIKRFWTQHLGLWVRGYCRLIGRASNHSFFREMAKFLGGFAEEEIAAMGLKRLEDLDMGRVVVPKSEIQVEFNPDEPVCGGCPPSSDKPIGGTGNVHKLHDLRF</sequence>
<dbReference type="STRING" id="159087.Daro_2606"/>
<dbReference type="InterPro" id="IPR020945">
    <property type="entry name" value="DMSO/NO3_reduct_chaperone"/>
</dbReference>
<dbReference type="eggNOG" id="COG3381">
    <property type="taxonomic scope" value="Bacteria"/>
</dbReference>
<dbReference type="SUPFAM" id="SSF89155">
    <property type="entry name" value="TorD-like"/>
    <property type="match status" value="1"/>
</dbReference>
<dbReference type="PANTHER" id="PTHR34227">
    <property type="entry name" value="CHAPERONE PROTEIN YCDY"/>
    <property type="match status" value="1"/>
</dbReference>
<evidence type="ECO:0000313" key="2">
    <source>
        <dbReference type="EMBL" id="AAZ47336.1"/>
    </source>
</evidence>
<dbReference type="Gene3D" id="1.10.3480.10">
    <property type="entry name" value="TorD-like"/>
    <property type="match status" value="1"/>
</dbReference>
<proteinExistence type="predicted"/>
<dbReference type="EMBL" id="CP000089">
    <property type="protein sequence ID" value="AAZ47336.1"/>
    <property type="molecule type" value="Genomic_DNA"/>
</dbReference>
<organism evidence="2">
    <name type="scientific">Dechloromonas aromatica (strain RCB)</name>
    <dbReference type="NCBI Taxonomy" id="159087"/>
    <lineage>
        <taxon>Bacteria</taxon>
        <taxon>Pseudomonadati</taxon>
        <taxon>Pseudomonadota</taxon>
        <taxon>Betaproteobacteria</taxon>
        <taxon>Rhodocyclales</taxon>
        <taxon>Azonexaceae</taxon>
        <taxon>Dechloromonas</taxon>
    </lineage>
</organism>
<keyword evidence="1" id="KW-0143">Chaperone</keyword>
<evidence type="ECO:0000256" key="1">
    <source>
        <dbReference type="ARBA" id="ARBA00023186"/>
    </source>
</evidence>
<dbReference type="PANTHER" id="PTHR34227:SF1">
    <property type="entry name" value="DIMETHYL SULFOXIDE REDUCTASE CHAPERONE-RELATED"/>
    <property type="match status" value="1"/>
</dbReference>
<evidence type="ECO:0008006" key="3">
    <source>
        <dbReference type="Google" id="ProtNLM"/>
    </source>
</evidence>
<dbReference type="AlphaFoldDB" id="Q47CU5"/>
<dbReference type="OrthoDB" id="3177897at2"/>
<accession>Q47CU5</accession>
<dbReference type="KEGG" id="dar:Daro_2606"/>
<dbReference type="HOGENOM" id="CLU_993690_0_0_4"/>
<reference evidence="2" key="1">
    <citation type="submission" date="2005-08" db="EMBL/GenBank/DDBJ databases">
        <title>Complete sequence of Dechloromonas aromatica RCB.</title>
        <authorList>
            <person name="Salinero K.K."/>
            <person name="Copeland A."/>
            <person name="Lucas S."/>
            <person name="Lapidus A."/>
            <person name="Barry K."/>
            <person name="Detter J.C."/>
            <person name="Glavina T."/>
            <person name="Hammon N."/>
            <person name="Israni S."/>
            <person name="Pitluck S."/>
            <person name="Di Bartolo G."/>
            <person name="Trong S."/>
            <person name="Schmutz J."/>
            <person name="Larimer F."/>
            <person name="Land M."/>
            <person name="Ivanova N."/>
            <person name="Richardson P."/>
        </authorList>
    </citation>
    <scope>NUCLEOTIDE SEQUENCE</scope>
    <source>
        <strain evidence="2">RCB</strain>
    </source>
</reference>
<dbReference type="InterPro" id="IPR050289">
    <property type="entry name" value="TorD/DmsD_chaperones"/>
</dbReference>